<sequence length="449" mass="50104">MSLPLGKVIAEYEPRHTELVHAISDVEYASEALTALYSKIAELQTQVQAAKARFKKASERVKKREKQAEDSEKSFKFSFLRRSNTTKGKEKQNAGTQIQTPAYLEAVQEESKERNRQTELEEALASAQNERATLQEKVKECDALKIKLDALYDLIFNGPTPGFPEEDQLEQQVSAAKAVYDRVHANFNTEKQAYANIYRAEKIIGECRYKLKDALQCASTVMFASGHSVQEKETACLESAHDLALQVMSIIQEARRLSPDIRPLENLSIIQEVPSRAESGSADDFYAKLKSASSEVSRARTQLSTERTNYAGRAAVTKSVVEGAEQTLAQYKDELRSLRKGIFENVAEKSRQQSPLRTNGMHGIQEDDEDHYIEAPPPSYDYEPSSTFVSTLSPSTLIIPNKFVRQLPTPYSDDTSSPVSSSSHIWPASPASPTASIRRIRPLPRPPGT</sequence>
<evidence type="ECO:0000313" key="3">
    <source>
        <dbReference type="EMBL" id="KAG7099832.1"/>
    </source>
</evidence>
<reference evidence="3" key="1">
    <citation type="journal article" date="2021" name="Genome Biol. Evol.">
        <title>The assembled and annotated genome of the fairy-ring fungus Marasmius oreades.</title>
        <authorList>
            <person name="Hiltunen M."/>
            <person name="Ament-Velasquez S.L."/>
            <person name="Johannesson H."/>
        </authorList>
    </citation>
    <scope>NUCLEOTIDE SEQUENCE</scope>
    <source>
        <strain evidence="3">03SP1</strain>
    </source>
</reference>
<feature type="region of interest" description="Disordered" evidence="2">
    <location>
        <begin position="406"/>
        <end position="449"/>
    </location>
</feature>
<name>A0A9P7V463_9AGAR</name>
<evidence type="ECO:0000256" key="1">
    <source>
        <dbReference type="SAM" id="Coils"/>
    </source>
</evidence>
<dbReference type="PANTHER" id="PTHR21974:SF2">
    <property type="entry name" value="RE15880P"/>
    <property type="match status" value="1"/>
</dbReference>
<comment type="caution">
    <text evidence="3">The sequence shown here is derived from an EMBL/GenBank/DDBJ whole genome shotgun (WGS) entry which is preliminary data.</text>
</comment>
<organism evidence="3 4">
    <name type="scientific">Marasmius oreades</name>
    <name type="common">fairy-ring Marasmius</name>
    <dbReference type="NCBI Taxonomy" id="181124"/>
    <lineage>
        <taxon>Eukaryota</taxon>
        <taxon>Fungi</taxon>
        <taxon>Dikarya</taxon>
        <taxon>Basidiomycota</taxon>
        <taxon>Agaricomycotina</taxon>
        <taxon>Agaricomycetes</taxon>
        <taxon>Agaricomycetidae</taxon>
        <taxon>Agaricales</taxon>
        <taxon>Marasmiineae</taxon>
        <taxon>Marasmiaceae</taxon>
        <taxon>Marasmius</taxon>
    </lineage>
</organism>
<gene>
    <name evidence="3" type="ORF">E1B28_001640</name>
</gene>
<dbReference type="OrthoDB" id="2562743at2759"/>
<dbReference type="GeneID" id="66070716"/>
<dbReference type="AlphaFoldDB" id="A0A9P7V463"/>
<dbReference type="Proteomes" id="UP001049176">
    <property type="component" value="Chromosome 1"/>
</dbReference>
<feature type="coiled-coil region" evidence="1">
    <location>
        <begin position="110"/>
        <end position="147"/>
    </location>
</feature>
<feature type="compositionally biased region" description="Low complexity" evidence="2">
    <location>
        <begin position="408"/>
        <end position="433"/>
    </location>
</feature>
<protein>
    <submittedName>
        <fullName evidence="3">Uncharacterized protein</fullName>
    </submittedName>
</protein>
<feature type="coiled-coil region" evidence="1">
    <location>
        <begin position="33"/>
        <end position="74"/>
    </location>
</feature>
<proteinExistence type="predicted"/>
<dbReference type="PANTHER" id="PTHR21974">
    <property type="entry name" value="RE15880P"/>
    <property type="match status" value="1"/>
</dbReference>
<dbReference type="KEGG" id="more:E1B28_001640"/>
<dbReference type="EMBL" id="CM032181">
    <property type="protein sequence ID" value="KAG7099832.1"/>
    <property type="molecule type" value="Genomic_DNA"/>
</dbReference>
<accession>A0A9P7V463</accession>
<evidence type="ECO:0000256" key="2">
    <source>
        <dbReference type="SAM" id="MobiDB-lite"/>
    </source>
</evidence>
<evidence type="ECO:0000313" key="4">
    <source>
        <dbReference type="Proteomes" id="UP001049176"/>
    </source>
</evidence>
<dbReference type="RefSeq" id="XP_043016302.1">
    <property type="nucleotide sequence ID" value="XM_043147592.1"/>
</dbReference>
<keyword evidence="4" id="KW-1185">Reference proteome</keyword>
<keyword evidence="1" id="KW-0175">Coiled coil</keyword>